<organism evidence="6 7">
    <name type="scientific">Methanobacterium spitsbergense</name>
    <dbReference type="NCBI Taxonomy" id="2874285"/>
    <lineage>
        <taxon>Archaea</taxon>
        <taxon>Methanobacteriati</taxon>
        <taxon>Methanobacteriota</taxon>
        <taxon>Methanomada group</taxon>
        <taxon>Methanobacteria</taxon>
        <taxon>Methanobacteriales</taxon>
        <taxon>Methanobacteriaceae</taxon>
        <taxon>Methanobacterium</taxon>
    </lineage>
</organism>
<dbReference type="Pfam" id="PF13520">
    <property type="entry name" value="AA_permease_2"/>
    <property type="match status" value="1"/>
</dbReference>
<evidence type="ECO:0000256" key="5">
    <source>
        <dbReference type="SAM" id="Phobius"/>
    </source>
</evidence>
<dbReference type="AlphaFoldDB" id="A0A8T5UY71"/>
<evidence type="ECO:0000256" key="1">
    <source>
        <dbReference type="ARBA" id="ARBA00004141"/>
    </source>
</evidence>
<evidence type="ECO:0000313" key="7">
    <source>
        <dbReference type="Proteomes" id="UP000825933"/>
    </source>
</evidence>
<dbReference type="Proteomes" id="UP000825933">
    <property type="component" value="Unassembled WGS sequence"/>
</dbReference>
<comment type="subcellular location">
    <subcellularLocation>
        <location evidence="1">Membrane</location>
        <topology evidence="1">Multi-pass membrane protein</topology>
    </subcellularLocation>
</comment>
<protein>
    <submittedName>
        <fullName evidence="6">Amino acid permease</fullName>
    </submittedName>
</protein>
<accession>A0A8T5UY71</accession>
<name>A0A8T5UY71_9EURY</name>
<keyword evidence="2 5" id="KW-0812">Transmembrane</keyword>
<comment type="caution">
    <text evidence="6">The sequence shown here is derived from an EMBL/GenBank/DDBJ whole genome shotgun (WGS) entry which is preliminary data.</text>
</comment>
<dbReference type="EMBL" id="JAIOUQ010000001">
    <property type="protein sequence ID" value="MBZ2164521.1"/>
    <property type="molecule type" value="Genomic_DNA"/>
</dbReference>
<keyword evidence="3 5" id="KW-1133">Transmembrane helix</keyword>
<feature type="transmembrane region" description="Helical" evidence="5">
    <location>
        <begin position="30"/>
        <end position="50"/>
    </location>
</feature>
<dbReference type="InterPro" id="IPR002293">
    <property type="entry name" value="AA/rel_permease1"/>
</dbReference>
<evidence type="ECO:0000313" key="6">
    <source>
        <dbReference type="EMBL" id="MBZ2164521.1"/>
    </source>
</evidence>
<proteinExistence type="predicted"/>
<evidence type="ECO:0000256" key="3">
    <source>
        <dbReference type="ARBA" id="ARBA00022989"/>
    </source>
</evidence>
<gene>
    <name evidence="6" type="ORF">K8N75_00430</name>
</gene>
<dbReference type="GO" id="GO:0022857">
    <property type="term" value="F:transmembrane transporter activity"/>
    <property type="evidence" value="ECO:0007669"/>
    <property type="project" value="InterPro"/>
</dbReference>
<dbReference type="GO" id="GO:0016020">
    <property type="term" value="C:membrane"/>
    <property type="evidence" value="ECO:0007669"/>
    <property type="project" value="UniProtKB-SubCell"/>
</dbReference>
<dbReference type="Gene3D" id="1.20.1740.10">
    <property type="entry name" value="Amino acid/polyamine transporter I"/>
    <property type="match status" value="1"/>
</dbReference>
<keyword evidence="4 5" id="KW-0472">Membrane</keyword>
<dbReference type="RefSeq" id="WP_338038010.1">
    <property type="nucleotide sequence ID" value="NZ_JAIOUQ010000001.1"/>
</dbReference>
<sequence length="123" mass="13560">MDWLHLCSECLCRGIWKLCFYFPTMGQSGFSVTILAILIILIFTFINFLGPKVVGRSEIVIVGIKVGILLTFALVGLFFIKPSLLTISQFPHVTNISTASALLFLGYQGFGLITNTAEDIENP</sequence>
<feature type="transmembrane region" description="Helical" evidence="5">
    <location>
        <begin position="59"/>
        <end position="80"/>
    </location>
</feature>
<reference evidence="7" key="1">
    <citation type="journal article" date="2022" name="Microbiol. Resour. Announc.">
        <title>Draft Genome Sequence of a Methanogenic Archaeon from West Spitsbergen Permafrost.</title>
        <authorList>
            <person name="Trubitsyn V."/>
            <person name="Rivkina E."/>
            <person name="Shcherbakova V."/>
        </authorList>
    </citation>
    <scope>NUCLEOTIDE SEQUENCE [LARGE SCALE GENOMIC DNA]</scope>
    <source>
        <strain evidence="7">VT</strain>
    </source>
</reference>
<keyword evidence="7" id="KW-1185">Reference proteome</keyword>
<evidence type="ECO:0000256" key="4">
    <source>
        <dbReference type="ARBA" id="ARBA00023136"/>
    </source>
</evidence>
<evidence type="ECO:0000256" key="2">
    <source>
        <dbReference type="ARBA" id="ARBA00022692"/>
    </source>
</evidence>